<dbReference type="OrthoDB" id="5899368at2"/>
<dbReference type="AlphaFoldDB" id="A0A1M6BDT0"/>
<dbReference type="RefSeq" id="WP_073605389.1">
    <property type="nucleotide sequence ID" value="NZ_FQXZ01000041.1"/>
</dbReference>
<evidence type="ECO:0000313" key="1">
    <source>
        <dbReference type="EMBL" id="SHI46901.1"/>
    </source>
</evidence>
<reference evidence="1 2" key="1">
    <citation type="submission" date="2016-11" db="EMBL/GenBank/DDBJ databases">
        <authorList>
            <person name="Jaros S."/>
            <person name="Januszkiewicz K."/>
            <person name="Wedrychowicz H."/>
        </authorList>
    </citation>
    <scope>NUCLEOTIDE SEQUENCE [LARGE SCALE GENOMIC DNA]</scope>
    <source>
        <strain evidence="1 2">CECT 7868</strain>
    </source>
</reference>
<dbReference type="SUPFAM" id="SSF48452">
    <property type="entry name" value="TPR-like"/>
    <property type="match status" value="1"/>
</dbReference>
<evidence type="ECO:0000313" key="2">
    <source>
        <dbReference type="Proteomes" id="UP000184608"/>
    </source>
</evidence>
<keyword evidence="2" id="KW-1185">Reference proteome</keyword>
<dbReference type="Proteomes" id="UP000184608">
    <property type="component" value="Unassembled WGS sequence"/>
</dbReference>
<protein>
    <submittedName>
        <fullName evidence="1">Uncharacterized protein</fullName>
    </submittedName>
</protein>
<dbReference type="InterPro" id="IPR011990">
    <property type="entry name" value="TPR-like_helical_dom_sf"/>
</dbReference>
<proteinExistence type="predicted"/>
<name>A0A1M6BDT0_9VIBR</name>
<dbReference type="EMBL" id="FQXZ01000041">
    <property type="protein sequence ID" value="SHI46901.1"/>
    <property type="molecule type" value="Genomic_DNA"/>
</dbReference>
<sequence length="163" mass="19056">MNLEQCWRYYVKAEELNQNGHWPEAFHLYHDFLANLPDHLQAAMTGHSTKPCQLMCMLDGFKNATIHQAEILNTLGKNEAAFKLLNQTYNFLQFMALEPFSLRPAVHDVLNDHSEALLQHIEAFCAAQRSATWMLELEQIQRAHYHFHQLQQFRQSEPCSLMN</sequence>
<organism evidence="1 2">
    <name type="scientific">Vibrio aerogenes CECT 7868</name>
    <dbReference type="NCBI Taxonomy" id="1216006"/>
    <lineage>
        <taxon>Bacteria</taxon>
        <taxon>Pseudomonadati</taxon>
        <taxon>Pseudomonadota</taxon>
        <taxon>Gammaproteobacteria</taxon>
        <taxon>Vibrionales</taxon>
        <taxon>Vibrionaceae</taxon>
        <taxon>Vibrio</taxon>
    </lineage>
</organism>
<accession>A0A1M6BDT0</accession>
<gene>
    <name evidence="1" type="ORF">VA7868_03770</name>
</gene>